<gene>
    <name evidence="2" type="ORF">ABB29_11995</name>
</gene>
<feature type="region of interest" description="Disordered" evidence="1">
    <location>
        <begin position="234"/>
        <end position="291"/>
    </location>
</feature>
<evidence type="ECO:0000313" key="3">
    <source>
        <dbReference type="Proteomes" id="UP000052052"/>
    </source>
</evidence>
<feature type="compositionally biased region" description="Low complexity" evidence="1">
    <location>
        <begin position="140"/>
        <end position="152"/>
    </location>
</feature>
<feature type="region of interest" description="Disordered" evidence="1">
    <location>
        <begin position="1"/>
        <end position="116"/>
    </location>
</feature>
<feature type="compositionally biased region" description="Polar residues" evidence="1">
    <location>
        <begin position="84"/>
        <end position="100"/>
    </location>
</feature>
<dbReference type="PATRIC" id="fig|344882.3.peg.766"/>
<reference evidence="2 3" key="1">
    <citation type="submission" date="2015-05" db="EMBL/GenBank/DDBJ databases">
        <title>Genome sequencing and analysis of members of genus Stenotrophomonas.</title>
        <authorList>
            <person name="Patil P.P."/>
            <person name="Midha S."/>
            <person name="Patil P.B."/>
        </authorList>
    </citation>
    <scope>NUCLEOTIDE SEQUENCE [LARGE SCALE GENOMIC DNA]</scope>
    <source>
        <strain evidence="2 3">DSM 21858</strain>
    </source>
</reference>
<comment type="caution">
    <text evidence="2">The sequence shown here is derived from an EMBL/GenBank/DDBJ whole genome shotgun (WGS) entry which is preliminary data.</text>
</comment>
<organism evidence="2 3">
    <name type="scientific">Pseudoxanthomonas dokdonensis</name>
    <dbReference type="NCBI Taxonomy" id="344882"/>
    <lineage>
        <taxon>Bacteria</taxon>
        <taxon>Pseudomonadati</taxon>
        <taxon>Pseudomonadota</taxon>
        <taxon>Gammaproteobacteria</taxon>
        <taxon>Lysobacterales</taxon>
        <taxon>Lysobacteraceae</taxon>
        <taxon>Pseudoxanthomonas</taxon>
    </lineage>
</organism>
<dbReference type="Proteomes" id="UP000052052">
    <property type="component" value="Unassembled WGS sequence"/>
</dbReference>
<feature type="compositionally biased region" description="Basic and acidic residues" evidence="1">
    <location>
        <begin position="65"/>
        <end position="83"/>
    </location>
</feature>
<accession>A0A0R0CHC8</accession>
<sequence length="291" mass="32313">MSGGEAVAEEQTAPKPAPRSDAEAAQQEPPATDGEGGDEAAKAKEEADKKAADEQARSDRKKNRTREYIDRLNRENAELRRQVSESSQPRPATTTPQRSTPPADGEPTLDQFDFDIPAFSRAHAQWVVKQELSAREEQQKQTQATQRQQELQSSYNTRVEDFAEQTPDFYEVVGSIDPRYLPPQLQEAIIAHENGPQIAYHLGTNDDDLWAVASIRPELMADAVARLASRLTAAPPQVQSPPPAPVATPKPITRAPAPAPTVSGRAPTETPPEKLTDDEWFKRERERQRKR</sequence>
<evidence type="ECO:0000313" key="2">
    <source>
        <dbReference type="EMBL" id="KRG69241.1"/>
    </source>
</evidence>
<feature type="compositionally biased region" description="Basic and acidic residues" evidence="1">
    <location>
        <begin position="271"/>
        <end position="291"/>
    </location>
</feature>
<dbReference type="EMBL" id="LDJL01000011">
    <property type="protein sequence ID" value="KRG69241.1"/>
    <property type="molecule type" value="Genomic_DNA"/>
</dbReference>
<feature type="compositionally biased region" description="Pro residues" evidence="1">
    <location>
        <begin position="238"/>
        <end position="248"/>
    </location>
</feature>
<keyword evidence="3" id="KW-1185">Reference proteome</keyword>
<protein>
    <submittedName>
        <fullName evidence="2">Uncharacterized protein</fullName>
    </submittedName>
</protein>
<evidence type="ECO:0000256" key="1">
    <source>
        <dbReference type="SAM" id="MobiDB-lite"/>
    </source>
</evidence>
<dbReference type="AlphaFoldDB" id="A0A0R0CHC8"/>
<proteinExistence type="predicted"/>
<feature type="compositionally biased region" description="Basic and acidic residues" evidence="1">
    <location>
        <begin position="39"/>
        <end position="58"/>
    </location>
</feature>
<name>A0A0R0CHC8_9GAMM</name>
<feature type="region of interest" description="Disordered" evidence="1">
    <location>
        <begin position="131"/>
        <end position="154"/>
    </location>
</feature>
<dbReference type="STRING" id="344882.ABB29_11995"/>